<dbReference type="GO" id="GO:0016020">
    <property type="term" value="C:membrane"/>
    <property type="evidence" value="ECO:0007669"/>
    <property type="project" value="UniProtKB-SubCell"/>
</dbReference>
<accession>A0A060QK38</accession>
<evidence type="ECO:0000256" key="1">
    <source>
        <dbReference type="ARBA" id="ARBA00004141"/>
    </source>
</evidence>
<feature type="transmembrane region" description="Helical" evidence="5">
    <location>
        <begin position="213"/>
        <end position="231"/>
    </location>
</feature>
<dbReference type="SUPFAM" id="SSF161111">
    <property type="entry name" value="Cation efflux protein transmembrane domain-like"/>
    <property type="match status" value="1"/>
</dbReference>
<sequence>MSENCCKPETACCAPPPLVVPTKTITPTVEVTTCGTVEDSCCPKGVPVFDGVDPRYKRVLWTVIAINGAMFVTEMSAGQIAGSQALKADALDFLADTVTYGLSLAVIGASLRTRATAALAKGVSLSLMALWVFGSTVYHTLILGVPQAEIMGAIGVLALAANLASVFLLLPYKDGDANVRSVWLCSRNDAIGNLIVMAAALGVWSTTSAWPDLAVATIMAGIFLSSAVQILRQAWGEYRSEETGTKVAAA</sequence>
<feature type="transmembrane region" description="Helical" evidence="5">
    <location>
        <begin position="59"/>
        <end position="81"/>
    </location>
</feature>
<dbReference type="GO" id="GO:0008324">
    <property type="term" value="F:monoatomic cation transmembrane transporter activity"/>
    <property type="evidence" value="ECO:0007669"/>
    <property type="project" value="InterPro"/>
</dbReference>
<feature type="transmembrane region" description="Helical" evidence="5">
    <location>
        <begin position="93"/>
        <end position="111"/>
    </location>
</feature>
<dbReference type="Pfam" id="PF01545">
    <property type="entry name" value="Cation_efflux"/>
    <property type="match status" value="1"/>
</dbReference>
<name>A0A060QK38_9PROT</name>
<organism evidence="7 8">
    <name type="scientific">Asaia bogorensis</name>
    <dbReference type="NCBI Taxonomy" id="91915"/>
    <lineage>
        <taxon>Bacteria</taxon>
        <taxon>Pseudomonadati</taxon>
        <taxon>Pseudomonadota</taxon>
        <taxon>Alphaproteobacteria</taxon>
        <taxon>Acetobacterales</taxon>
        <taxon>Acetobacteraceae</taxon>
        <taxon>Asaia</taxon>
    </lineage>
</organism>
<gene>
    <name evidence="7" type="ORF">ASAP_1621</name>
</gene>
<dbReference type="InterPro" id="IPR058533">
    <property type="entry name" value="Cation_efflux_TM"/>
</dbReference>
<evidence type="ECO:0000313" key="7">
    <source>
        <dbReference type="EMBL" id="CDG39666.1"/>
    </source>
</evidence>
<feature type="transmembrane region" description="Helical" evidence="5">
    <location>
        <begin position="123"/>
        <end position="144"/>
    </location>
</feature>
<comment type="subcellular location">
    <subcellularLocation>
        <location evidence="1">Membrane</location>
        <topology evidence="1">Multi-pass membrane protein</topology>
    </subcellularLocation>
</comment>
<reference evidence="7 8" key="1">
    <citation type="journal article" date="2014" name="Genome Biol. Evol.">
        <title>Acetic acid bacteria genomes reveal functional traits for adaptation to life in insect guts.</title>
        <authorList>
            <person name="Chouaia B."/>
            <person name="Gaiarsa S."/>
            <person name="Crotti E."/>
            <person name="Comandatore F."/>
            <person name="Degli Esposti M."/>
            <person name="Ricci I."/>
            <person name="Alma A."/>
            <person name="Favia G."/>
            <person name="Bandi C."/>
            <person name="Daffonchio D."/>
        </authorList>
    </citation>
    <scope>NUCLEOTIDE SEQUENCE [LARGE SCALE GENOMIC DNA]</scope>
    <source>
        <strain evidence="7 8">SF2.1</strain>
    </source>
</reference>
<keyword evidence="3 5" id="KW-1133">Transmembrane helix</keyword>
<proteinExistence type="predicted"/>
<evidence type="ECO:0000256" key="4">
    <source>
        <dbReference type="ARBA" id="ARBA00023136"/>
    </source>
</evidence>
<dbReference type="RefSeq" id="WP_023977141.1">
    <property type="nucleotide sequence ID" value="NZ_CBLX010000009.1"/>
</dbReference>
<protein>
    <submittedName>
        <fullName evidence="7">Cobalt-zinc-cadmium resistance protein CzcD</fullName>
    </submittedName>
</protein>
<feature type="transmembrane region" description="Helical" evidence="5">
    <location>
        <begin position="190"/>
        <end position="207"/>
    </location>
</feature>
<evidence type="ECO:0000256" key="2">
    <source>
        <dbReference type="ARBA" id="ARBA00022692"/>
    </source>
</evidence>
<comment type="caution">
    <text evidence="7">The sequence shown here is derived from an EMBL/GenBank/DDBJ whole genome shotgun (WGS) entry which is preliminary data.</text>
</comment>
<feature type="domain" description="Cation efflux protein transmembrane" evidence="6">
    <location>
        <begin position="60"/>
        <end position="233"/>
    </location>
</feature>
<dbReference type="Proteomes" id="UP000027583">
    <property type="component" value="Unassembled WGS sequence"/>
</dbReference>
<keyword evidence="2 5" id="KW-0812">Transmembrane</keyword>
<evidence type="ECO:0000313" key="8">
    <source>
        <dbReference type="Proteomes" id="UP000027583"/>
    </source>
</evidence>
<reference evidence="7 8" key="2">
    <citation type="journal article" date="2014" name="PLoS ONE">
        <title>Evolution of mitochondria reconstructed from the energy metabolism of living bacteria.</title>
        <authorList>
            <person name="Degli Esposti M."/>
            <person name="Chouaia B."/>
            <person name="Comandatore F."/>
            <person name="Crotti E."/>
            <person name="Sassera D."/>
            <person name="Lievens P.M."/>
            <person name="Daffonchio D."/>
            <person name="Bandi C."/>
        </authorList>
    </citation>
    <scope>NUCLEOTIDE SEQUENCE [LARGE SCALE GENOMIC DNA]</scope>
    <source>
        <strain evidence="7 8">SF2.1</strain>
    </source>
</reference>
<dbReference type="eggNOG" id="COG1230">
    <property type="taxonomic scope" value="Bacteria"/>
</dbReference>
<evidence type="ECO:0000256" key="5">
    <source>
        <dbReference type="SAM" id="Phobius"/>
    </source>
</evidence>
<evidence type="ECO:0000259" key="6">
    <source>
        <dbReference type="Pfam" id="PF01545"/>
    </source>
</evidence>
<feature type="transmembrane region" description="Helical" evidence="5">
    <location>
        <begin position="150"/>
        <end position="170"/>
    </location>
</feature>
<dbReference type="InterPro" id="IPR027469">
    <property type="entry name" value="Cation_efflux_TMD_sf"/>
</dbReference>
<evidence type="ECO:0000256" key="3">
    <source>
        <dbReference type="ARBA" id="ARBA00022989"/>
    </source>
</evidence>
<dbReference type="AlphaFoldDB" id="A0A060QK38"/>
<keyword evidence="4 5" id="KW-0472">Membrane</keyword>
<dbReference type="Gene3D" id="1.20.1510.10">
    <property type="entry name" value="Cation efflux protein transmembrane domain"/>
    <property type="match status" value="1"/>
</dbReference>
<dbReference type="EMBL" id="CBLX010000009">
    <property type="protein sequence ID" value="CDG39666.1"/>
    <property type="molecule type" value="Genomic_DNA"/>
</dbReference>